<dbReference type="Gene3D" id="3.30.40.10">
    <property type="entry name" value="Zinc/RING finger domain, C3HC4 (zinc finger)"/>
    <property type="match status" value="1"/>
</dbReference>
<protein>
    <recommendedName>
        <fullName evidence="9">PHD-type domain-containing protein</fullName>
    </recommendedName>
</protein>
<evidence type="ECO:0000256" key="2">
    <source>
        <dbReference type="ARBA" id="ARBA00010210"/>
    </source>
</evidence>
<keyword evidence="4 8" id="KW-0863">Zinc-finger</keyword>
<dbReference type="GO" id="GO:0005634">
    <property type="term" value="C:nucleus"/>
    <property type="evidence" value="ECO:0007669"/>
    <property type="project" value="UniProtKB-SubCell"/>
</dbReference>
<feature type="binding site" evidence="7">
    <location>
        <position position="349"/>
    </location>
    <ligand>
        <name>Zn(2+)</name>
        <dbReference type="ChEBI" id="CHEBI:29105"/>
        <label>1</label>
    </ligand>
</feature>
<accession>A0AAN5DDU8</accession>
<feature type="binding site" evidence="7">
    <location>
        <position position="335"/>
    </location>
    <ligand>
        <name>Zn(2+)</name>
        <dbReference type="ChEBI" id="CHEBI:29105"/>
        <label>2</label>
    </ligand>
</feature>
<dbReference type="InterPro" id="IPR013083">
    <property type="entry name" value="Znf_RING/FYVE/PHD"/>
</dbReference>
<evidence type="ECO:0000256" key="4">
    <source>
        <dbReference type="ARBA" id="ARBA00022771"/>
    </source>
</evidence>
<feature type="domain" description="PHD-type" evidence="9">
    <location>
        <begin position="319"/>
        <end position="370"/>
    </location>
</feature>
<evidence type="ECO:0000256" key="1">
    <source>
        <dbReference type="ARBA" id="ARBA00004123"/>
    </source>
</evidence>
<keyword evidence="6" id="KW-0539">Nucleus</keyword>
<keyword evidence="5 7" id="KW-0862">Zinc</keyword>
<evidence type="ECO:0000313" key="11">
    <source>
        <dbReference type="Proteomes" id="UP001328107"/>
    </source>
</evidence>
<gene>
    <name evidence="10" type="ORF">PMAYCL1PPCAC_31538</name>
</gene>
<keyword evidence="11" id="KW-1185">Reference proteome</keyword>
<evidence type="ECO:0000256" key="6">
    <source>
        <dbReference type="ARBA" id="ARBA00023242"/>
    </source>
</evidence>
<dbReference type="InterPro" id="IPR019786">
    <property type="entry name" value="Zinc_finger_PHD-type_CS"/>
</dbReference>
<reference evidence="11" key="1">
    <citation type="submission" date="2022-10" db="EMBL/GenBank/DDBJ databases">
        <title>Genome assembly of Pristionchus species.</title>
        <authorList>
            <person name="Yoshida K."/>
            <person name="Sommer R.J."/>
        </authorList>
    </citation>
    <scope>NUCLEOTIDE SEQUENCE [LARGE SCALE GENOMIC DNA]</scope>
    <source>
        <strain evidence="11">RS5460</strain>
    </source>
</reference>
<keyword evidence="3 7" id="KW-0479">Metal-binding</keyword>
<evidence type="ECO:0000256" key="7">
    <source>
        <dbReference type="PIRSR" id="PIRSR628651-51"/>
    </source>
</evidence>
<dbReference type="PROSITE" id="PS50016">
    <property type="entry name" value="ZF_PHD_2"/>
    <property type="match status" value="1"/>
</dbReference>
<evidence type="ECO:0000259" key="9">
    <source>
        <dbReference type="PROSITE" id="PS50016"/>
    </source>
</evidence>
<name>A0AAN5DDU8_9BILA</name>
<evidence type="ECO:0000256" key="5">
    <source>
        <dbReference type="ARBA" id="ARBA00022833"/>
    </source>
</evidence>
<feature type="binding site" evidence="7">
    <location>
        <position position="367"/>
    </location>
    <ligand>
        <name>Zn(2+)</name>
        <dbReference type="ChEBI" id="CHEBI:29105"/>
        <label>2</label>
    </ligand>
</feature>
<dbReference type="InterPro" id="IPR019787">
    <property type="entry name" value="Znf_PHD-finger"/>
</dbReference>
<sequence>FQLRHQMDAEEISSEELQKIAEPSSVIGAEEEEEKDMPVVICHRCGAPTKGWFRKMRLKGGLVKEYPYYRCTRNGCQAYKAKSKEEDKDKPPCHRCGTRMKECIRKQRYNGLIKEFPSYRCTREGCRAFKPMRVVKQPEVACVPHVTEQPEQSSGESATQSDKPVVSCHRCGMGRMKEIVRKVRHPGGLIREYPCYRCTRHGCQAYKAKPKMEPKVEQPEKSPGVNSPQSDLSGVFCHRCEAPMKECVRKRLCNGIIKEYPSYRCTRAGCRALKSLRVLEHPELARELAPGRSTTESVVEEESPSIVPVVEMPVDPDEPVYCICQQVSMDEMICCENPDCSVEWYHLQCVGMREGPPPGVRWFCESCRDSFKHILNQWNYEANEPPPKVK</sequence>
<proteinExistence type="inferred from homology"/>
<feature type="non-terminal residue" evidence="10">
    <location>
        <position position="1"/>
    </location>
</feature>
<dbReference type="PROSITE" id="PS01359">
    <property type="entry name" value="ZF_PHD_1"/>
    <property type="match status" value="1"/>
</dbReference>
<dbReference type="SMART" id="SM00249">
    <property type="entry name" value="PHD"/>
    <property type="match status" value="1"/>
</dbReference>
<dbReference type="GO" id="GO:0008270">
    <property type="term" value="F:zinc ion binding"/>
    <property type="evidence" value="ECO:0007669"/>
    <property type="project" value="UniProtKB-KW"/>
</dbReference>
<dbReference type="InterPro" id="IPR011011">
    <property type="entry name" value="Znf_FYVE_PHD"/>
</dbReference>
<comment type="subcellular location">
    <subcellularLocation>
        <location evidence="1">Nucleus</location>
    </subcellularLocation>
</comment>
<comment type="similarity">
    <text evidence="2">Belongs to the ING family.</text>
</comment>
<evidence type="ECO:0000256" key="8">
    <source>
        <dbReference type="PROSITE-ProRule" id="PRU00146"/>
    </source>
</evidence>
<dbReference type="InterPro" id="IPR028651">
    <property type="entry name" value="ING_fam"/>
</dbReference>
<dbReference type="AlphaFoldDB" id="A0AAN5DDU8"/>
<feature type="binding site" evidence="7">
    <location>
        <position position="322"/>
    </location>
    <ligand>
        <name>Zn(2+)</name>
        <dbReference type="ChEBI" id="CHEBI:29105"/>
        <label>1</label>
    </ligand>
</feature>
<feature type="binding site" evidence="7">
    <location>
        <position position="340"/>
    </location>
    <ligand>
        <name>Zn(2+)</name>
        <dbReference type="ChEBI" id="CHEBI:29105"/>
        <label>2</label>
    </ligand>
</feature>
<evidence type="ECO:0000313" key="10">
    <source>
        <dbReference type="EMBL" id="GMR61343.1"/>
    </source>
</evidence>
<evidence type="ECO:0000256" key="3">
    <source>
        <dbReference type="ARBA" id="ARBA00022723"/>
    </source>
</evidence>
<feature type="binding site" evidence="7">
    <location>
        <position position="346"/>
    </location>
    <ligand>
        <name>Zn(2+)</name>
        <dbReference type="ChEBI" id="CHEBI:29105"/>
        <label>1</label>
    </ligand>
</feature>
<dbReference type="Proteomes" id="UP001328107">
    <property type="component" value="Unassembled WGS sequence"/>
</dbReference>
<feature type="binding site" evidence="7">
    <location>
        <position position="364"/>
    </location>
    <ligand>
        <name>Zn(2+)</name>
        <dbReference type="ChEBI" id="CHEBI:29105"/>
        <label>2</label>
    </ligand>
</feature>
<dbReference type="EMBL" id="BTRK01000006">
    <property type="protein sequence ID" value="GMR61343.1"/>
    <property type="molecule type" value="Genomic_DNA"/>
</dbReference>
<dbReference type="InterPro" id="IPR001965">
    <property type="entry name" value="Znf_PHD"/>
</dbReference>
<organism evidence="10 11">
    <name type="scientific">Pristionchus mayeri</name>
    <dbReference type="NCBI Taxonomy" id="1317129"/>
    <lineage>
        <taxon>Eukaryota</taxon>
        <taxon>Metazoa</taxon>
        <taxon>Ecdysozoa</taxon>
        <taxon>Nematoda</taxon>
        <taxon>Chromadorea</taxon>
        <taxon>Rhabditida</taxon>
        <taxon>Rhabditina</taxon>
        <taxon>Diplogasteromorpha</taxon>
        <taxon>Diplogasteroidea</taxon>
        <taxon>Neodiplogasteridae</taxon>
        <taxon>Pristionchus</taxon>
    </lineage>
</organism>
<dbReference type="PANTHER" id="PTHR10333">
    <property type="entry name" value="INHIBITOR OF GROWTH PROTEIN"/>
    <property type="match status" value="1"/>
</dbReference>
<dbReference type="SUPFAM" id="SSF57903">
    <property type="entry name" value="FYVE/PHD zinc finger"/>
    <property type="match status" value="1"/>
</dbReference>
<comment type="caution">
    <text evidence="10">The sequence shown here is derived from an EMBL/GenBank/DDBJ whole genome shotgun (WGS) entry which is preliminary data.</text>
</comment>
<feature type="binding site" evidence="7">
    <location>
        <position position="324"/>
    </location>
    <ligand>
        <name>Zn(2+)</name>
        <dbReference type="ChEBI" id="CHEBI:29105"/>
        <label>1</label>
    </ligand>
</feature>